<dbReference type="InterPro" id="IPR018391">
    <property type="entry name" value="PQQ_b-propeller_rpt"/>
</dbReference>
<dbReference type="SMART" id="SM00564">
    <property type="entry name" value="PQQ"/>
    <property type="match status" value="4"/>
</dbReference>
<reference evidence="2 3" key="1">
    <citation type="submission" date="2023-09" db="EMBL/GenBank/DDBJ databases">
        <title>Complete genome of Streptomyces roseicoloratus T14.</title>
        <authorList>
            <person name="Bashizi T."/>
            <person name="Kim M.-J."/>
            <person name="Lee G."/>
            <person name="Tagele S.B."/>
            <person name="Shin J.-H."/>
        </authorList>
    </citation>
    <scope>NUCLEOTIDE SEQUENCE [LARGE SCALE GENOMIC DNA]</scope>
    <source>
        <strain evidence="2 3">T14</strain>
    </source>
</reference>
<dbReference type="InterPro" id="IPR015943">
    <property type="entry name" value="WD40/YVTN_repeat-like_dom_sf"/>
</dbReference>
<sequence length="256" mass="27847">MLYASDDTLYVALDPLFKDRWTLLAYDTSTGRERWRVALEPPSPGAGARVDFARAVGNRLLVGQAVNDLTITAYDTRNGKKLWRQVVPEGSGASLPPPLGVEVAEDGTHVYVGAEELHAVRISDGVVIWKFGYNRPYGDLMPARRHYGAPLVRNGVVYAAEGTETLVAVDARRGRLLWEADVSAGGAPNLVVPPVASSTVLCLPNTGGFGVVDLTSHRYVQTFDSGSVRLTAVDDTWFYGVGNGRVTQYEPQRKDQ</sequence>
<evidence type="ECO:0000313" key="3">
    <source>
        <dbReference type="Proteomes" id="UP001250858"/>
    </source>
</evidence>
<keyword evidence="3" id="KW-1185">Reference proteome</keyword>
<accession>A0ABY9RX85</accession>
<dbReference type="PANTHER" id="PTHR34512">
    <property type="entry name" value="CELL SURFACE PROTEIN"/>
    <property type="match status" value="1"/>
</dbReference>
<gene>
    <name evidence="2" type="ORF">RGF97_20930</name>
</gene>
<protein>
    <submittedName>
        <fullName evidence="2">PQQ-like beta-propeller repeat protein</fullName>
    </submittedName>
</protein>
<proteinExistence type="predicted"/>
<feature type="domain" description="Pyrrolo-quinoline quinone repeat" evidence="1">
    <location>
        <begin position="5"/>
        <end position="184"/>
    </location>
</feature>
<dbReference type="Pfam" id="PF13360">
    <property type="entry name" value="PQQ_2"/>
    <property type="match status" value="1"/>
</dbReference>
<dbReference type="EMBL" id="CP133762">
    <property type="protein sequence ID" value="WMX46795.1"/>
    <property type="molecule type" value="Genomic_DNA"/>
</dbReference>
<dbReference type="SUPFAM" id="SSF50998">
    <property type="entry name" value="Quinoprotein alcohol dehydrogenase-like"/>
    <property type="match status" value="1"/>
</dbReference>
<dbReference type="InterPro" id="IPR002372">
    <property type="entry name" value="PQQ_rpt_dom"/>
</dbReference>
<evidence type="ECO:0000259" key="1">
    <source>
        <dbReference type="Pfam" id="PF13360"/>
    </source>
</evidence>
<name>A0ABY9RX85_9ACTN</name>
<dbReference type="InterPro" id="IPR011047">
    <property type="entry name" value="Quinoprotein_ADH-like_sf"/>
</dbReference>
<dbReference type="Proteomes" id="UP001250858">
    <property type="component" value="Chromosome"/>
</dbReference>
<organism evidence="2 3">
    <name type="scientific">Streptomyces roseicoloratus</name>
    <dbReference type="NCBI Taxonomy" id="2508722"/>
    <lineage>
        <taxon>Bacteria</taxon>
        <taxon>Bacillati</taxon>
        <taxon>Actinomycetota</taxon>
        <taxon>Actinomycetes</taxon>
        <taxon>Kitasatosporales</taxon>
        <taxon>Streptomycetaceae</taxon>
        <taxon>Streptomyces</taxon>
    </lineage>
</organism>
<dbReference type="RefSeq" id="WP_309549143.1">
    <property type="nucleotide sequence ID" value="NZ_CP133762.1"/>
</dbReference>
<dbReference type="PANTHER" id="PTHR34512:SF30">
    <property type="entry name" value="OUTER MEMBRANE PROTEIN ASSEMBLY FACTOR BAMB"/>
    <property type="match status" value="1"/>
</dbReference>
<dbReference type="Gene3D" id="2.130.10.10">
    <property type="entry name" value="YVTN repeat-like/Quinoprotein amine dehydrogenase"/>
    <property type="match status" value="1"/>
</dbReference>
<evidence type="ECO:0000313" key="2">
    <source>
        <dbReference type="EMBL" id="WMX46795.1"/>
    </source>
</evidence>